<dbReference type="EMBL" id="PVLF01000007">
    <property type="protein sequence ID" value="PRH82468.1"/>
    <property type="molecule type" value="Genomic_DNA"/>
</dbReference>
<evidence type="ECO:0000313" key="10">
    <source>
        <dbReference type="Proteomes" id="UP000241736"/>
    </source>
</evidence>
<evidence type="ECO:0000256" key="6">
    <source>
        <dbReference type="ARBA" id="ARBA00022989"/>
    </source>
</evidence>
<organism evidence="9 10">
    <name type="scientific">Arenimonas caeni</name>
    <dbReference type="NCBI Taxonomy" id="2058085"/>
    <lineage>
        <taxon>Bacteria</taxon>
        <taxon>Pseudomonadati</taxon>
        <taxon>Pseudomonadota</taxon>
        <taxon>Gammaproteobacteria</taxon>
        <taxon>Lysobacterales</taxon>
        <taxon>Lysobacteraceae</taxon>
        <taxon>Arenimonas</taxon>
    </lineage>
</organism>
<dbReference type="InterPro" id="IPR038770">
    <property type="entry name" value="Na+/solute_symporter_sf"/>
</dbReference>
<evidence type="ECO:0000313" key="9">
    <source>
        <dbReference type="EMBL" id="PRH82468.1"/>
    </source>
</evidence>
<dbReference type="Pfam" id="PF03547">
    <property type="entry name" value="Mem_trans"/>
    <property type="match status" value="1"/>
</dbReference>
<keyword evidence="6 8" id="KW-1133">Transmembrane helix</keyword>
<feature type="transmembrane region" description="Helical" evidence="8">
    <location>
        <begin position="92"/>
        <end position="111"/>
    </location>
</feature>
<feature type="transmembrane region" description="Helical" evidence="8">
    <location>
        <begin position="158"/>
        <end position="177"/>
    </location>
</feature>
<keyword evidence="5 8" id="KW-0812">Transmembrane</keyword>
<feature type="transmembrane region" description="Helical" evidence="8">
    <location>
        <begin position="220"/>
        <end position="242"/>
    </location>
</feature>
<evidence type="ECO:0000256" key="1">
    <source>
        <dbReference type="ARBA" id="ARBA00004651"/>
    </source>
</evidence>
<evidence type="ECO:0000256" key="5">
    <source>
        <dbReference type="ARBA" id="ARBA00022692"/>
    </source>
</evidence>
<dbReference type="InterPro" id="IPR004776">
    <property type="entry name" value="Mem_transp_PIN-like"/>
</dbReference>
<name>A0A2P6M923_9GAMM</name>
<evidence type="ECO:0000256" key="7">
    <source>
        <dbReference type="ARBA" id="ARBA00023136"/>
    </source>
</evidence>
<feature type="transmembrane region" description="Helical" evidence="8">
    <location>
        <begin position="283"/>
        <end position="301"/>
    </location>
</feature>
<evidence type="ECO:0000256" key="4">
    <source>
        <dbReference type="ARBA" id="ARBA00022475"/>
    </source>
</evidence>
<evidence type="ECO:0000256" key="8">
    <source>
        <dbReference type="SAM" id="Phobius"/>
    </source>
</evidence>
<comment type="caution">
    <text evidence="9">The sequence shown here is derived from an EMBL/GenBank/DDBJ whole genome shotgun (WGS) entry which is preliminary data.</text>
</comment>
<comment type="similarity">
    <text evidence="2">Belongs to the auxin efflux carrier (TC 2.A.69) family.</text>
</comment>
<proteinExistence type="inferred from homology"/>
<feature type="transmembrane region" description="Helical" evidence="8">
    <location>
        <begin position="57"/>
        <end position="80"/>
    </location>
</feature>
<comment type="subcellular location">
    <subcellularLocation>
        <location evidence="1">Cell membrane</location>
        <topology evidence="1">Multi-pass membrane protein</topology>
    </subcellularLocation>
</comment>
<evidence type="ECO:0000256" key="3">
    <source>
        <dbReference type="ARBA" id="ARBA00022448"/>
    </source>
</evidence>
<protein>
    <submittedName>
        <fullName evidence="9">Malate permease</fullName>
    </submittedName>
</protein>
<dbReference type="Gene3D" id="1.20.1530.20">
    <property type="match status" value="1"/>
</dbReference>
<keyword evidence="10" id="KW-1185">Reference proteome</keyword>
<dbReference type="GO" id="GO:0005886">
    <property type="term" value="C:plasma membrane"/>
    <property type="evidence" value="ECO:0007669"/>
    <property type="project" value="UniProtKB-SubCell"/>
</dbReference>
<dbReference type="GO" id="GO:0055085">
    <property type="term" value="P:transmembrane transport"/>
    <property type="evidence" value="ECO:0007669"/>
    <property type="project" value="InterPro"/>
</dbReference>
<sequence>MAFDAFALILTMLALGLLLQRLKAFPESAPEVLNKVVLHVCLPAAVLLYAPRLVLDAGVLAVAAVPWALVGVTVLVVGLLARLMGLRRDEKAVLLLCVALGNTSFLGYPLVRALLGEAALPYAVIYDQFGAFLILSTFGLYVLARYGGDAEPTPRDMLRRVASFPPFLAMVFGLTLMPAEPPAWIAAGLQRLADALLPLVVLAIGLGLKLKLPRGELRPLAAGLLLKLGVMPLVALAIVSLLPLGLGPVARDTIVLEAAMPPMITAAALAISHRLAPSLASAMVGYGILLSLATLPAWAWLLRQLAL</sequence>
<dbReference type="PANTHER" id="PTHR36838:SF1">
    <property type="entry name" value="SLR1864 PROTEIN"/>
    <property type="match status" value="1"/>
</dbReference>
<evidence type="ECO:0000256" key="2">
    <source>
        <dbReference type="ARBA" id="ARBA00010145"/>
    </source>
</evidence>
<feature type="transmembrane region" description="Helical" evidence="8">
    <location>
        <begin position="183"/>
        <end position="208"/>
    </location>
</feature>
<keyword evidence="3" id="KW-0813">Transport</keyword>
<dbReference type="RefSeq" id="WP_106990241.1">
    <property type="nucleotide sequence ID" value="NZ_KZ679088.1"/>
</dbReference>
<feature type="transmembrane region" description="Helical" evidence="8">
    <location>
        <begin position="123"/>
        <end position="146"/>
    </location>
</feature>
<keyword evidence="4" id="KW-1003">Cell membrane</keyword>
<accession>A0A2P6M923</accession>
<dbReference type="AlphaFoldDB" id="A0A2P6M923"/>
<gene>
    <name evidence="9" type="ORF">C6N40_06690</name>
</gene>
<dbReference type="OrthoDB" id="9786183at2"/>
<dbReference type="PANTHER" id="PTHR36838">
    <property type="entry name" value="AUXIN EFFLUX CARRIER FAMILY PROTEIN"/>
    <property type="match status" value="1"/>
</dbReference>
<reference evidence="9 10" key="1">
    <citation type="submission" date="2018-03" db="EMBL/GenBank/DDBJ databases">
        <title>Arenimonas caeni sp. nov., isolated from activated sludge.</title>
        <authorList>
            <person name="Liu H."/>
        </authorList>
    </citation>
    <scope>NUCLEOTIDE SEQUENCE [LARGE SCALE GENOMIC DNA]</scope>
    <source>
        <strain evidence="10">z29</strain>
    </source>
</reference>
<keyword evidence="7 8" id="KW-0472">Membrane</keyword>
<dbReference type="Proteomes" id="UP000241736">
    <property type="component" value="Unassembled WGS sequence"/>
</dbReference>